<keyword evidence="2" id="KW-1185">Reference proteome</keyword>
<name>A0AAN9Y691_9HEMI</name>
<evidence type="ECO:0000313" key="2">
    <source>
        <dbReference type="Proteomes" id="UP001367676"/>
    </source>
</evidence>
<protein>
    <submittedName>
        <fullName evidence="1">Uncharacterized protein</fullName>
    </submittedName>
</protein>
<sequence length="12" mass="1196">MAGPIGLKLAPK</sequence>
<organism evidence="1 2">
    <name type="scientific">Parthenolecanium corni</name>
    <dbReference type="NCBI Taxonomy" id="536013"/>
    <lineage>
        <taxon>Eukaryota</taxon>
        <taxon>Metazoa</taxon>
        <taxon>Ecdysozoa</taxon>
        <taxon>Arthropoda</taxon>
        <taxon>Hexapoda</taxon>
        <taxon>Insecta</taxon>
        <taxon>Pterygota</taxon>
        <taxon>Neoptera</taxon>
        <taxon>Paraneoptera</taxon>
        <taxon>Hemiptera</taxon>
        <taxon>Sternorrhyncha</taxon>
        <taxon>Coccoidea</taxon>
        <taxon>Coccidae</taxon>
        <taxon>Parthenolecanium</taxon>
    </lineage>
</organism>
<feature type="non-terminal residue" evidence="1">
    <location>
        <position position="12"/>
    </location>
</feature>
<comment type="caution">
    <text evidence="1">The sequence shown here is derived from an EMBL/GenBank/DDBJ whole genome shotgun (WGS) entry which is preliminary data.</text>
</comment>
<dbReference type="Proteomes" id="UP001367676">
    <property type="component" value="Unassembled WGS sequence"/>
</dbReference>
<reference evidence="1 2" key="1">
    <citation type="submission" date="2024-03" db="EMBL/GenBank/DDBJ databases">
        <title>Adaptation during the transition from Ophiocordyceps entomopathogen to insect associate is accompanied by gene loss and intensified selection.</title>
        <authorList>
            <person name="Ward C.M."/>
            <person name="Onetto C.A."/>
            <person name="Borneman A.R."/>
        </authorList>
    </citation>
    <scope>NUCLEOTIDE SEQUENCE [LARGE SCALE GENOMIC DNA]</scope>
    <source>
        <strain evidence="1">AWRI1</strain>
        <tissue evidence="1">Single Adult Female</tissue>
    </source>
</reference>
<proteinExistence type="predicted"/>
<dbReference type="EMBL" id="JBBCAQ010000010">
    <property type="protein sequence ID" value="KAK7601368.1"/>
    <property type="molecule type" value="Genomic_DNA"/>
</dbReference>
<gene>
    <name evidence="1" type="ORF">V9T40_008809</name>
</gene>
<evidence type="ECO:0000313" key="1">
    <source>
        <dbReference type="EMBL" id="KAK7601368.1"/>
    </source>
</evidence>
<accession>A0AAN9Y691</accession>